<comment type="caution">
    <text evidence="3">The sequence shown here is derived from an EMBL/GenBank/DDBJ whole genome shotgun (WGS) entry which is preliminary data.</text>
</comment>
<dbReference type="RefSeq" id="XP_058345018.1">
    <property type="nucleotide sequence ID" value="XM_058484030.1"/>
</dbReference>
<keyword evidence="2" id="KW-1133">Transmembrane helix</keyword>
<evidence type="ECO:0000256" key="2">
    <source>
        <dbReference type="SAM" id="Phobius"/>
    </source>
</evidence>
<keyword evidence="2" id="KW-0472">Membrane</keyword>
<gene>
    <name evidence="3" type="ORF">O0I10_003964</name>
</gene>
<dbReference type="EMBL" id="JARTCD010000014">
    <property type="protein sequence ID" value="KAJ8660105.1"/>
    <property type="molecule type" value="Genomic_DNA"/>
</dbReference>
<feature type="compositionally biased region" description="Polar residues" evidence="1">
    <location>
        <begin position="1"/>
        <end position="27"/>
    </location>
</feature>
<keyword evidence="2" id="KW-0812">Transmembrane</keyword>
<evidence type="ECO:0000256" key="1">
    <source>
        <dbReference type="SAM" id="MobiDB-lite"/>
    </source>
</evidence>
<accession>A0AAD7V886</accession>
<evidence type="ECO:0000313" key="4">
    <source>
        <dbReference type="Proteomes" id="UP001234581"/>
    </source>
</evidence>
<feature type="transmembrane region" description="Helical" evidence="2">
    <location>
        <begin position="55"/>
        <end position="75"/>
    </location>
</feature>
<keyword evidence="4" id="KW-1185">Reference proteome</keyword>
<reference evidence="3 4" key="1">
    <citation type="submission" date="2023-03" db="EMBL/GenBank/DDBJ databases">
        <title>Genome sequence of Lichtheimia ornata CBS 291.66.</title>
        <authorList>
            <person name="Mohabir J.T."/>
            <person name="Shea T.P."/>
            <person name="Kurbessoian T."/>
            <person name="Berby B."/>
            <person name="Fontaine J."/>
            <person name="Livny J."/>
            <person name="Gnirke A."/>
            <person name="Stajich J.E."/>
            <person name="Cuomo C.A."/>
        </authorList>
    </citation>
    <scope>NUCLEOTIDE SEQUENCE [LARGE SCALE GENOMIC DNA]</scope>
    <source>
        <strain evidence="3">CBS 291.66</strain>
    </source>
</reference>
<organism evidence="3 4">
    <name type="scientific">Lichtheimia ornata</name>
    <dbReference type="NCBI Taxonomy" id="688661"/>
    <lineage>
        <taxon>Eukaryota</taxon>
        <taxon>Fungi</taxon>
        <taxon>Fungi incertae sedis</taxon>
        <taxon>Mucoromycota</taxon>
        <taxon>Mucoromycotina</taxon>
        <taxon>Mucoromycetes</taxon>
        <taxon>Mucorales</taxon>
        <taxon>Lichtheimiaceae</taxon>
        <taxon>Lichtheimia</taxon>
    </lineage>
</organism>
<feature type="compositionally biased region" description="Basic and acidic residues" evidence="1">
    <location>
        <begin position="28"/>
        <end position="44"/>
    </location>
</feature>
<dbReference type="AlphaFoldDB" id="A0AAD7V886"/>
<sequence>MLPTSQRSSGDLSPSSTVIMSDANSGDFNKEKKQETQYQHHEDSEGSDENNDDGGYGWIVVLGAFLSMFTVFGAMNSW</sequence>
<feature type="region of interest" description="Disordered" evidence="1">
    <location>
        <begin position="1"/>
        <end position="53"/>
    </location>
</feature>
<evidence type="ECO:0000313" key="3">
    <source>
        <dbReference type="EMBL" id="KAJ8660105.1"/>
    </source>
</evidence>
<protein>
    <submittedName>
        <fullName evidence="3">Uncharacterized protein</fullName>
    </submittedName>
</protein>
<dbReference type="Proteomes" id="UP001234581">
    <property type="component" value="Unassembled WGS sequence"/>
</dbReference>
<dbReference type="GeneID" id="83211377"/>
<name>A0AAD7V886_9FUNG</name>
<proteinExistence type="predicted"/>